<accession>A0ABS7NY06</accession>
<proteinExistence type="predicted"/>
<evidence type="ECO:0000259" key="1">
    <source>
        <dbReference type="Pfam" id="PF00934"/>
    </source>
</evidence>
<dbReference type="EMBL" id="JABUKG010000031">
    <property type="protein sequence ID" value="MBY6322939.1"/>
    <property type="molecule type" value="Genomic_DNA"/>
</dbReference>
<dbReference type="Gene3D" id="1.10.287.850">
    <property type="entry name" value="HP0062-like domain"/>
    <property type="match status" value="1"/>
</dbReference>
<dbReference type="Proteomes" id="UP001520140">
    <property type="component" value="Unassembled WGS sequence"/>
</dbReference>
<feature type="domain" description="PE" evidence="1">
    <location>
        <begin position="1"/>
        <end position="88"/>
    </location>
</feature>
<reference evidence="2 3" key="1">
    <citation type="submission" date="2020-06" db="EMBL/GenBank/DDBJ databases">
        <title>Taxonomy, biology and ecology of Rhodococcus bacteria occurring in California pistachio and other woody hosts as revealed by genome sequence analyses.</title>
        <authorList>
            <person name="Gai Y."/>
            <person name="Riely B."/>
        </authorList>
    </citation>
    <scope>NUCLEOTIDE SEQUENCE [LARGE SCALE GENOMIC DNA]</scope>
    <source>
        <strain evidence="2 3">BP-284</strain>
    </source>
</reference>
<protein>
    <submittedName>
        <fullName evidence="2">PE domain-containing protein</fullName>
    </submittedName>
</protein>
<evidence type="ECO:0000313" key="3">
    <source>
        <dbReference type="Proteomes" id="UP001520140"/>
    </source>
</evidence>
<dbReference type="Pfam" id="PF00934">
    <property type="entry name" value="PE"/>
    <property type="match status" value="1"/>
</dbReference>
<evidence type="ECO:0000313" key="2">
    <source>
        <dbReference type="EMBL" id="MBY6322939.1"/>
    </source>
</evidence>
<sequence length="100" mass="9899">MIVDPAALLAAAAELEAAASRLGGAMAGVDAALRPVPAGAEEVSVLAAHHFWFAAESVSAVAAACSAELHRTATALRVQAEAYRATDAGFGAALTDGGPR</sequence>
<organism evidence="2 3">
    <name type="scientific">Rhodococcoides kroppenstedtii</name>
    <dbReference type="NCBI Taxonomy" id="293050"/>
    <lineage>
        <taxon>Bacteria</taxon>
        <taxon>Bacillati</taxon>
        <taxon>Actinomycetota</taxon>
        <taxon>Actinomycetes</taxon>
        <taxon>Mycobacteriales</taxon>
        <taxon>Nocardiaceae</taxon>
        <taxon>Rhodococcoides</taxon>
    </lineage>
</organism>
<gene>
    <name evidence="2" type="ORF">HQ605_19165</name>
</gene>
<keyword evidence="3" id="KW-1185">Reference proteome</keyword>
<dbReference type="InterPro" id="IPR000084">
    <property type="entry name" value="PE-PGRS_N"/>
</dbReference>
<name>A0ABS7NY06_9NOCA</name>
<comment type="caution">
    <text evidence="2">The sequence shown here is derived from an EMBL/GenBank/DDBJ whole genome shotgun (WGS) entry which is preliminary data.</text>
</comment>